<evidence type="ECO:0000313" key="1">
    <source>
        <dbReference type="EMBL" id="EAS37381.3"/>
    </source>
</evidence>
<accession>J3KM02</accession>
<keyword evidence="2" id="KW-1185">Reference proteome</keyword>
<dbReference type="EMBL" id="GG704911">
    <property type="protein sequence ID" value="EAS37381.3"/>
    <property type="molecule type" value="Genomic_DNA"/>
</dbReference>
<name>J3KM02_COCIM</name>
<protein>
    <submittedName>
        <fullName evidence="1">Uncharacterized protein</fullName>
    </submittedName>
</protein>
<proteinExistence type="predicted"/>
<organism evidence="1 2">
    <name type="scientific">Coccidioides immitis (strain RS)</name>
    <name type="common">Valley fever fungus</name>
    <dbReference type="NCBI Taxonomy" id="246410"/>
    <lineage>
        <taxon>Eukaryota</taxon>
        <taxon>Fungi</taxon>
        <taxon>Dikarya</taxon>
        <taxon>Ascomycota</taxon>
        <taxon>Pezizomycotina</taxon>
        <taxon>Eurotiomycetes</taxon>
        <taxon>Eurotiomycetidae</taxon>
        <taxon>Onygenales</taxon>
        <taxon>Onygenaceae</taxon>
        <taxon>Coccidioides</taxon>
    </lineage>
</organism>
<dbReference type="VEuPathDB" id="FungiDB:CIMG_02735"/>
<dbReference type="AlphaFoldDB" id="J3KM02"/>
<dbReference type="InParanoid" id="J3KM02"/>
<dbReference type="Proteomes" id="UP000001261">
    <property type="component" value="Unassembled WGS sequence"/>
</dbReference>
<reference evidence="2" key="2">
    <citation type="journal article" date="2010" name="Genome Res.">
        <title>Population genomic sequencing of Coccidioides fungi reveals recent hybridization and transposon control.</title>
        <authorList>
            <person name="Neafsey D.E."/>
            <person name="Barker B.M."/>
            <person name="Sharpton T.J."/>
            <person name="Stajich J.E."/>
            <person name="Park D.J."/>
            <person name="Whiston E."/>
            <person name="Hung C.-Y."/>
            <person name="McMahan C."/>
            <person name="White J."/>
            <person name="Sykes S."/>
            <person name="Heiman D."/>
            <person name="Young S."/>
            <person name="Zeng Q."/>
            <person name="Abouelleil A."/>
            <person name="Aftuck L."/>
            <person name="Bessette D."/>
            <person name="Brown A."/>
            <person name="FitzGerald M."/>
            <person name="Lui A."/>
            <person name="Macdonald J.P."/>
            <person name="Priest M."/>
            <person name="Orbach M.J."/>
            <person name="Galgiani J.N."/>
            <person name="Kirkland T.N."/>
            <person name="Cole G.T."/>
            <person name="Birren B.W."/>
            <person name="Henn M.R."/>
            <person name="Taylor J.W."/>
            <person name="Rounsley S.D."/>
        </authorList>
    </citation>
    <scope>GENOME REANNOTATION</scope>
    <source>
        <strain evidence="2">RS</strain>
    </source>
</reference>
<evidence type="ECO:0000313" key="2">
    <source>
        <dbReference type="Proteomes" id="UP000001261"/>
    </source>
</evidence>
<dbReference type="OrthoDB" id="10398635at2759"/>
<dbReference type="GeneID" id="4567094"/>
<dbReference type="RefSeq" id="XP_001248964.2">
    <property type="nucleotide sequence ID" value="XM_001248963.2"/>
</dbReference>
<reference evidence="2" key="1">
    <citation type="journal article" date="2009" name="Genome Res.">
        <title>Comparative genomic analyses of the human fungal pathogens Coccidioides and their relatives.</title>
        <authorList>
            <person name="Sharpton T.J."/>
            <person name="Stajich J.E."/>
            <person name="Rounsley S.D."/>
            <person name="Gardner M.J."/>
            <person name="Wortman J.R."/>
            <person name="Jordar V.S."/>
            <person name="Maiti R."/>
            <person name="Kodira C.D."/>
            <person name="Neafsey D.E."/>
            <person name="Zeng Q."/>
            <person name="Hung C.-Y."/>
            <person name="McMahan C."/>
            <person name="Muszewska A."/>
            <person name="Grynberg M."/>
            <person name="Mandel M.A."/>
            <person name="Kellner E.M."/>
            <person name="Barker B.M."/>
            <person name="Galgiani J.N."/>
            <person name="Orbach M.J."/>
            <person name="Kirkland T.N."/>
            <person name="Cole G.T."/>
            <person name="Henn M.R."/>
            <person name="Birren B.W."/>
            <person name="Taylor J.W."/>
        </authorList>
    </citation>
    <scope>NUCLEOTIDE SEQUENCE [LARGE SCALE GENOMIC DNA]</scope>
    <source>
        <strain evidence="2">RS</strain>
    </source>
</reference>
<gene>
    <name evidence="1" type="ORF">CIMG_02735</name>
</gene>
<dbReference type="KEGG" id="cim:CIMG_02735"/>
<sequence length="316" mass="36134">MASWICTFFGWLCPVQPSKHRCICDQSVHNERYESILSMELPTLPPKVMLSESPSKPGTSLIVEQRPHFPADEILCVERFDGIVYGTRTGNMPRVQARVRTLFHPKGVLAYFSLETYEQAPNSLEAVREVGEDWDWLKKKYGEDWAFRSGSTIKLYPVAARSNISPCRVKCAAQLLILLDTDRYDPRSEAYALITDQFLRYLRTLCEADLGRWALKDRETPLKDNELWEYVCCALCPKLNMRGTMPIGDGGHYAQNGGRPTPAIFKSFPRYDEDNGVVYLEIEGEMRRCHSVPFRNRQLLDLEAVGIDLVDLEGDE</sequence>